<dbReference type="GO" id="GO:0043248">
    <property type="term" value="P:proteasome assembly"/>
    <property type="evidence" value="ECO:0007669"/>
    <property type="project" value="InterPro"/>
</dbReference>
<protein>
    <recommendedName>
        <fullName evidence="3">Proteasome non-ATPase 26S subunit</fullName>
    </recommendedName>
</protein>
<dbReference type="InterPro" id="IPR016024">
    <property type="entry name" value="ARM-type_fold"/>
</dbReference>
<keyword evidence="2" id="KW-1185">Reference proteome</keyword>
<dbReference type="VEuPathDB" id="ToxoDB:BESB_071060"/>
<dbReference type="Pfam" id="PF10508">
    <property type="entry name" value="Proteasom_PSMB"/>
    <property type="match status" value="1"/>
</dbReference>
<evidence type="ECO:0000313" key="1">
    <source>
        <dbReference type="EMBL" id="PFH33954.1"/>
    </source>
</evidence>
<dbReference type="InterPro" id="IPR011989">
    <property type="entry name" value="ARM-like"/>
</dbReference>
<name>A0A2A9M9S6_BESBE</name>
<proteinExistence type="predicted"/>
<dbReference type="STRING" id="94643.A0A2A9M9S6"/>
<dbReference type="PANTHER" id="PTHR13554:SF10">
    <property type="entry name" value="26S PROTEASOME NON-ATPASE REGULATORY SUBUNIT 5"/>
    <property type="match status" value="1"/>
</dbReference>
<dbReference type="InterPro" id="IPR019538">
    <property type="entry name" value="PSMD5"/>
</dbReference>
<gene>
    <name evidence="1" type="ORF">BESB_071060</name>
</gene>
<dbReference type="GO" id="GO:0005829">
    <property type="term" value="C:cytosol"/>
    <property type="evidence" value="ECO:0007669"/>
    <property type="project" value="TreeGrafter"/>
</dbReference>
<evidence type="ECO:0000313" key="2">
    <source>
        <dbReference type="Proteomes" id="UP000224006"/>
    </source>
</evidence>
<dbReference type="Proteomes" id="UP000224006">
    <property type="component" value="Unassembled WGS sequence"/>
</dbReference>
<dbReference type="SUPFAM" id="SSF48371">
    <property type="entry name" value="ARM repeat"/>
    <property type="match status" value="1"/>
</dbReference>
<dbReference type="OrthoDB" id="10250600at2759"/>
<dbReference type="Gene3D" id="1.25.10.10">
    <property type="entry name" value="Leucine-rich Repeat Variant"/>
    <property type="match status" value="1"/>
</dbReference>
<evidence type="ECO:0008006" key="3">
    <source>
        <dbReference type="Google" id="ProtNLM"/>
    </source>
</evidence>
<dbReference type="AlphaFoldDB" id="A0A2A9M9S6"/>
<organism evidence="1 2">
    <name type="scientific">Besnoitia besnoiti</name>
    <name type="common">Apicomplexan protozoan</name>
    <dbReference type="NCBI Taxonomy" id="94643"/>
    <lineage>
        <taxon>Eukaryota</taxon>
        <taxon>Sar</taxon>
        <taxon>Alveolata</taxon>
        <taxon>Apicomplexa</taxon>
        <taxon>Conoidasida</taxon>
        <taxon>Coccidia</taxon>
        <taxon>Eucoccidiorida</taxon>
        <taxon>Eimeriorina</taxon>
        <taxon>Sarcocystidae</taxon>
        <taxon>Besnoitia</taxon>
    </lineage>
</organism>
<sequence length="543" mass="58007">MMGAFDNPSQAANPRVAAASVLKEFVDSPPSPQAQEALRQHISPGELVLQAAQTAAASVRGGKAELGENEESEELQLVVKALQKCLAYDGVLESIVREPHLRPVLLESAESGSALLRRLLAQQIFKLTGQARTGVLLAAEAGLYQLLPGLLRDPDVGVASDASKVILASLDGPEGVQLFTSEAFWQALTAAAASDNEMVKIRVLALFVEAGRKSEELFNSLLARGAFAQLLNAFMTDDLLLKISLISLIEQLASYPRGANYIATSSIPLRLVGELADECLDDTSMVSLVYVIAEVIKQQPQLASEMFAASNGLLPRTLEGLLSVSGATPQEKNELCCAIAAWGSIAGSAPGYAAVSKAVPEFAAEMTAHFSGETEVANLAMDAWTNVLNALSDPLGPEMTDFMGPLVEAALKTHLSRPFGESRVHSYPLLRALCRWKPAVRALFASEELRRTLVDPFSEEASDAKYAKNAFLKKLVADHTEWLAALIDEGYLSKLKTFADAGPFYVPAGKHPPATLRLLACGSGVSLIAPSPVRCRYRPPCAV</sequence>
<reference evidence="1 2" key="1">
    <citation type="submission" date="2017-09" db="EMBL/GenBank/DDBJ databases">
        <title>Genome sequencing of Besnoitia besnoiti strain Bb-Ger1.</title>
        <authorList>
            <person name="Schares G."/>
            <person name="Venepally P."/>
            <person name="Lorenzi H.A."/>
        </authorList>
    </citation>
    <scope>NUCLEOTIDE SEQUENCE [LARGE SCALE GENOMIC DNA]</scope>
    <source>
        <strain evidence="1 2">Bb-Ger1</strain>
    </source>
</reference>
<dbReference type="RefSeq" id="XP_029217963.1">
    <property type="nucleotide sequence ID" value="XM_029365479.1"/>
</dbReference>
<comment type="caution">
    <text evidence="1">The sequence shown here is derived from an EMBL/GenBank/DDBJ whole genome shotgun (WGS) entry which is preliminary data.</text>
</comment>
<dbReference type="GeneID" id="40312032"/>
<dbReference type="KEGG" id="bbes:BESB_071060"/>
<dbReference type="PANTHER" id="PTHR13554">
    <property type="entry name" value="26S PROTEASOME NON-ATPASE REGULATORY SUBUNIT 5-RELATED"/>
    <property type="match status" value="1"/>
</dbReference>
<accession>A0A2A9M9S6</accession>
<dbReference type="EMBL" id="NWUJ01000007">
    <property type="protein sequence ID" value="PFH33954.1"/>
    <property type="molecule type" value="Genomic_DNA"/>
</dbReference>